<evidence type="ECO:0000313" key="1">
    <source>
        <dbReference type="EMBL" id="SGY62066.1"/>
    </source>
</evidence>
<proteinExistence type="predicted"/>
<gene>
    <name evidence="1" type="primary">BQ5605_C007g04649</name>
    <name evidence="1" type="ORF">BQ5605_C007G04649</name>
</gene>
<accession>A0A2X0MUR7</accession>
<sequence>MVTQQIGFANGLCGKACGAGRAILGEGERERRSESRPEGIEASWAEARFARDQHSCLRDANIVFFFFFFFDQLLIRDVAVVVLDGAGDRRERLMAQQRSAAKTGRRRDTSRLVVRAWI</sequence>
<dbReference type="EMBL" id="FQNC01000045">
    <property type="protein sequence ID" value="SGY62066.1"/>
    <property type="molecule type" value="Genomic_DNA"/>
</dbReference>
<protein>
    <submittedName>
        <fullName evidence="1">BQ5605_C007g04649 protein</fullName>
    </submittedName>
</protein>
<reference evidence="1 2" key="1">
    <citation type="submission" date="2016-11" db="EMBL/GenBank/DDBJ databases">
        <authorList>
            <person name="Jaros S."/>
            <person name="Januszkiewicz K."/>
            <person name="Wedrychowicz H."/>
        </authorList>
    </citation>
    <scope>NUCLEOTIDE SEQUENCE [LARGE SCALE GENOMIC DNA]</scope>
</reference>
<dbReference type="AlphaFoldDB" id="A0A2X0MUR7"/>
<name>A0A2X0MUR7_9BASI</name>
<organism evidence="1 2">
    <name type="scientific">Microbotryum silenes-dioicae</name>
    <dbReference type="NCBI Taxonomy" id="796604"/>
    <lineage>
        <taxon>Eukaryota</taxon>
        <taxon>Fungi</taxon>
        <taxon>Dikarya</taxon>
        <taxon>Basidiomycota</taxon>
        <taxon>Pucciniomycotina</taxon>
        <taxon>Microbotryomycetes</taxon>
        <taxon>Microbotryales</taxon>
        <taxon>Microbotryaceae</taxon>
        <taxon>Microbotryum</taxon>
    </lineage>
</organism>
<dbReference type="Proteomes" id="UP000249464">
    <property type="component" value="Unassembled WGS sequence"/>
</dbReference>
<evidence type="ECO:0000313" key="2">
    <source>
        <dbReference type="Proteomes" id="UP000249464"/>
    </source>
</evidence>
<keyword evidence="2" id="KW-1185">Reference proteome</keyword>